<reference evidence="5 6" key="1">
    <citation type="journal article" date="2016" name="Proc. Natl. Acad. Sci. U.S.A.">
        <title>Comparative genomics of biotechnologically important yeasts.</title>
        <authorList>
            <person name="Riley R."/>
            <person name="Haridas S."/>
            <person name="Wolfe K.H."/>
            <person name="Lopes M.R."/>
            <person name="Hittinger C.T."/>
            <person name="Goeker M."/>
            <person name="Salamov A.A."/>
            <person name="Wisecaver J.H."/>
            <person name="Long T.M."/>
            <person name="Calvey C.H."/>
            <person name="Aerts A.L."/>
            <person name="Barry K.W."/>
            <person name="Choi C."/>
            <person name="Clum A."/>
            <person name="Coughlan A.Y."/>
            <person name="Deshpande S."/>
            <person name="Douglass A.P."/>
            <person name="Hanson S.J."/>
            <person name="Klenk H.-P."/>
            <person name="LaButti K.M."/>
            <person name="Lapidus A."/>
            <person name="Lindquist E.A."/>
            <person name="Lipzen A.M."/>
            <person name="Meier-Kolthoff J.P."/>
            <person name="Ohm R.A."/>
            <person name="Otillar R.P."/>
            <person name="Pangilinan J.L."/>
            <person name="Peng Y."/>
            <person name="Rokas A."/>
            <person name="Rosa C.A."/>
            <person name="Scheuner C."/>
            <person name="Sibirny A.A."/>
            <person name="Slot J.C."/>
            <person name="Stielow J.B."/>
            <person name="Sun H."/>
            <person name="Kurtzman C.P."/>
            <person name="Blackwell M."/>
            <person name="Grigoriev I.V."/>
            <person name="Jeffries T.W."/>
        </authorList>
    </citation>
    <scope>NUCLEOTIDE SEQUENCE [LARGE SCALE GENOMIC DNA]</scope>
    <source>
        <strain evidence="6">ATCC 58044 / CBS 1984 / NCYC 433 / NRRL Y-366-8</strain>
    </source>
</reference>
<feature type="transmembrane region" description="Helical" evidence="3">
    <location>
        <begin position="266"/>
        <end position="285"/>
    </location>
</feature>
<dbReference type="EMBL" id="KV454212">
    <property type="protein sequence ID" value="ODQ57953.1"/>
    <property type="molecule type" value="Genomic_DNA"/>
</dbReference>
<keyword evidence="6" id="KW-1185">Reference proteome</keyword>
<dbReference type="GO" id="GO:0047372">
    <property type="term" value="F:monoacylglycerol lipase activity"/>
    <property type="evidence" value="ECO:0007669"/>
    <property type="project" value="TreeGrafter"/>
</dbReference>
<name>A0A1E3NXX8_WICAA</name>
<dbReference type="GO" id="GO:0016042">
    <property type="term" value="P:lipid catabolic process"/>
    <property type="evidence" value="ECO:0007669"/>
    <property type="project" value="UniProtKB-KW"/>
</dbReference>
<keyword evidence="3" id="KW-0812">Transmembrane</keyword>
<accession>A0A1E3NXX8</accession>
<dbReference type="Pfam" id="PF05057">
    <property type="entry name" value="DUF676"/>
    <property type="match status" value="1"/>
</dbReference>
<dbReference type="PANTHER" id="PTHR12482:SF24">
    <property type="entry name" value="LIPID DROPLET PHOSPHOLIPASE 1"/>
    <property type="match status" value="1"/>
</dbReference>
<organism evidence="5 6">
    <name type="scientific">Wickerhamomyces anomalus (strain ATCC 58044 / CBS 1984 / NCYC 433 / NRRL Y-366-8)</name>
    <name type="common">Yeast</name>
    <name type="synonym">Hansenula anomala</name>
    <dbReference type="NCBI Taxonomy" id="683960"/>
    <lineage>
        <taxon>Eukaryota</taxon>
        <taxon>Fungi</taxon>
        <taxon>Dikarya</taxon>
        <taxon>Ascomycota</taxon>
        <taxon>Saccharomycotina</taxon>
        <taxon>Saccharomycetes</taxon>
        <taxon>Phaffomycetales</taxon>
        <taxon>Wickerhamomycetaceae</taxon>
        <taxon>Wickerhamomyces</taxon>
    </lineage>
</organism>
<sequence length="431" mass="49314">MGKTTEEGHLFVLVHGLWGGASHLRAIEETIHSTVSDSTEKICTIRPKSSALFKTYDGIEIVGQRMLIEVLQEVQHLLHVDGIAITKISFVGYSLGGLISRYIIGELEKLKFFETVEPQYFTTFASPHLGVCFFKPRYRILNILGTSLLGLVGRELFISDQGKILVQLSEGDYIKGLERFKKRFLFANIRHDRSVNFYTAYITNKNPFEQHWDQLDLKFDFDEDLLSTYTVRGIDIKPRIVNLQKSTFRDENYQPEKPTIGRRLEYAGVLLLVCCVLPFWIPIVFTASTIGSITSYFIVKTYKGPDIDALRDLANSKNINKSEGSEISDNEEEDNEPFQERMEDATGEALENQYEIFQKTEALPLDKDREYILQNLNNLNWIKFAVYVNVLNAHDGIIARKGLKKSTVKGVATVYFWGELINREIKGEQIK</sequence>
<dbReference type="Gene3D" id="3.40.50.1820">
    <property type="entry name" value="alpha/beta hydrolase"/>
    <property type="match status" value="1"/>
</dbReference>
<feature type="domain" description="DUF676" evidence="4">
    <location>
        <begin position="6"/>
        <end position="199"/>
    </location>
</feature>
<dbReference type="InterPro" id="IPR007751">
    <property type="entry name" value="DUF676_lipase-like"/>
</dbReference>
<keyword evidence="2" id="KW-0443">Lipid metabolism</keyword>
<dbReference type="PANTHER" id="PTHR12482">
    <property type="entry name" value="LIPASE ROG1-RELATED-RELATED"/>
    <property type="match status" value="1"/>
</dbReference>
<keyword evidence="3" id="KW-0472">Membrane</keyword>
<evidence type="ECO:0000256" key="2">
    <source>
        <dbReference type="ARBA" id="ARBA00022963"/>
    </source>
</evidence>
<dbReference type="GO" id="GO:0055088">
    <property type="term" value="P:lipid homeostasis"/>
    <property type="evidence" value="ECO:0007669"/>
    <property type="project" value="EnsemblFungi"/>
</dbReference>
<dbReference type="SUPFAM" id="SSF53474">
    <property type="entry name" value="alpha/beta-Hydrolases"/>
    <property type="match status" value="1"/>
</dbReference>
<dbReference type="RefSeq" id="XP_019037160.1">
    <property type="nucleotide sequence ID" value="XM_019182174.1"/>
</dbReference>
<evidence type="ECO:0000259" key="4">
    <source>
        <dbReference type="Pfam" id="PF05057"/>
    </source>
</evidence>
<evidence type="ECO:0000256" key="1">
    <source>
        <dbReference type="ARBA" id="ARBA00007920"/>
    </source>
</evidence>
<gene>
    <name evidence="5" type="ORF">WICANDRAFT_34343</name>
</gene>
<dbReference type="InterPro" id="IPR044294">
    <property type="entry name" value="Lipase-like"/>
</dbReference>
<keyword evidence="3" id="KW-1133">Transmembrane helix</keyword>
<protein>
    <recommendedName>
        <fullName evidence="4">DUF676 domain-containing protein</fullName>
    </recommendedName>
</protein>
<dbReference type="GeneID" id="30199420"/>
<dbReference type="OrthoDB" id="273452at2759"/>
<proteinExistence type="inferred from homology"/>
<comment type="similarity">
    <text evidence="1">Belongs to the putative lipase ROG1 family.</text>
</comment>
<dbReference type="InterPro" id="IPR029058">
    <property type="entry name" value="AB_hydrolase_fold"/>
</dbReference>
<dbReference type="AlphaFoldDB" id="A0A1E3NXX8"/>
<dbReference type="GO" id="GO:0005811">
    <property type="term" value="C:lipid droplet"/>
    <property type="evidence" value="ECO:0007669"/>
    <property type="project" value="EnsemblFungi"/>
</dbReference>
<evidence type="ECO:0000313" key="6">
    <source>
        <dbReference type="Proteomes" id="UP000094112"/>
    </source>
</evidence>
<keyword evidence="2" id="KW-0442">Lipid degradation</keyword>
<dbReference type="Proteomes" id="UP000094112">
    <property type="component" value="Unassembled WGS sequence"/>
</dbReference>
<evidence type="ECO:0000256" key="3">
    <source>
        <dbReference type="SAM" id="Phobius"/>
    </source>
</evidence>
<evidence type="ECO:0000313" key="5">
    <source>
        <dbReference type="EMBL" id="ODQ57953.1"/>
    </source>
</evidence>
<dbReference type="GO" id="GO:0004622">
    <property type="term" value="F:phosphatidylcholine lysophospholipase activity"/>
    <property type="evidence" value="ECO:0007669"/>
    <property type="project" value="EnsemblFungi"/>
</dbReference>